<protein>
    <submittedName>
        <fullName evidence="3">Uncharacterized protein</fullName>
    </submittedName>
</protein>
<feature type="compositionally biased region" description="Polar residues" evidence="2">
    <location>
        <begin position="262"/>
        <end position="283"/>
    </location>
</feature>
<feature type="coiled-coil region" evidence="1">
    <location>
        <begin position="28"/>
        <end position="55"/>
    </location>
</feature>
<evidence type="ECO:0000256" key="2">
    <source>
        <dbReference type="SAM" id="MobiDB-lite"/>
    </source>
</evidence>
<organism evidence="3">
    <name type="scientific">Timema shepardi</name>
    <name type="common">Walking stick</name>
    <dbReference type="NCBI Taxonomy" id="629360"/>
    <lineage>
        <taxon>Eukaryota</taxon>
        <taxon>Metazoa</taxon>
        <taxon>Ecdysozoa</taxon>
        <taxon>Arthropoda</taxon>
        <taxon>Hexapoda</taxon>
        <taxon>Insecta</taxon>
        <taxon>Pterygota</taxon>
        <taxon>Neoptera</taxon>
        <taxon>Polyneoptera</taxon>
        <taxon>Phasmatodea</taxon>
        <taxon>Timematodea</taxon>
        <taxon>Timematoidea</taxon>
        <taxon>Timematidae</taxon>
        <taxon>Timema</taxon>
    </lineage>
</organism>
<reference evidence="3" key="1">
    <citation type="submission" date="2020-11" db="EMBL/GenBank/DDBJ databases">
        <authorList>
            <person name="Tran Van P."/>
        </authorList>
    </citation>
    <scope>NUCLEOTIDE SEQUENCE</scope>
</reference>
<feature type="compositionally biased region" description="Basic and acidic residues" evidence="2">
    <location>
        <begin position="235"/>
        <end position="245"/>
    </location>
</feature>
<keyword evidence="1" id="KW-0175">Coiled coil</keyword>
<proteinExistence type="predicted"/>
<dbReference type="AlphaFoldDB" id="A0A7R9FXH3"/>
<name>A0A7R9FXH3_TIMSH</name>
<gene>
    <name evidence="3" type="ORF">TSIB3V08_LOCUS2329</name>
</gene>
<feature type="region of interest" description="Disordered" evidence="2">
    <location>
        <begin position="61"/>
        <end position="90"/>
    </location>
</feature>
<sequence length="295" mass="33109">MDLATCKAKIATQSQQLTIRSLPHAKKVQELESQLQETKAKISELRFNYRRLQSQLQDKTLPSCEPHHESQPIAPPPPHSPLKSTKDASTQANRLSLDSVFFDGGQGCRIVQETPPPVHPTVIQTSISPSSAVELNTTSALANYPIEEQNINMLKIKVTKLERDKELISNLCRTRSTKICELEKQLEACICRRAKPVQSQSPALSRHISQGLGHMTETQRCEGANGQEGLTQRQRAHDNPRRNLEHPTVMRRPSQRKIAGQEASTRLGQDQGQENISSPSRPISKNHPYLPLHRR</sequence>
<evidence type="ECO:0000313" key="3">
    <source>
        <dbReference type="EMBL" id="CAD7258087.1"/>
    </source>
</evidence>
<accession>A0A7R9FXH3</accession>
<dbReference type="EMBL" id="OC000691">
    <property type="protein sequence ID" value="CAD7258087.1"/>
    <property type="molecule type" value="Genomic_DNA"/>
</dbReference>
<evidence type="ECO:0000256" key="1">
    <source>
        <dbReference type="SAM" id="Coils"/>
    </source>
</evidence>
<feature type="region of interest" description="Disordered" evidence="2">
    <location>
        <begin position="225"/>
        <end position="295"/>
    </location>
</feature>